<gene>
    <name evidence="2" type="ORF">XA68_12420</name>
</gene>
<reference evidence="2 3" key="2">
    <citation type="journal article" date="2017" name="Sci. Rep.">
        <title>Ant-infecting Ophiocordyceps genomes reveal a high diversity of potential behavioral manipulation genes and a possible major role for enterotoxins.</title>
        <authorList>
            <person name="de Bekker C."/>
            <person name="Ohm R.A."/>
            <person name="Evans H.C."/>
            <person name="Brachmann A."/>
            <person name="Hughes D.P."/>
        </authorList>
    </citation>
    <scope>NUCLEOTIDE SEQUENCE [LARGE SCALE GENOMIC DNA]</scope>
    <source>
        <strain evidence="2 3">SC16a</strain>
    </source>
</reference>
<evidence type="ECO:0000313" key="3">
    <source>
        <dbReference type="Proteomes" id="UP000037136"/>
    </source>
</evidence>
<keyword evidence="1" id="KW-0732">Signal</keyword>
<dbReference type="STRING" id="268505.A0A2A9PDM6"/>
<proteinExistence type="predicted"/>
<name>A0A2A9PDM6_OPHUN</name>
<feature type="signal peptide" evidence="1">
    <location>
        <begin position="1"/>
        <end position="15"/>
    </location>
</feature>
<accession>A0A2A9PDM6</accession>
<dbReference type="AlphaFoldDB" id="A0A2A9PDM6"/>
<evidence type="ECO:0008006" key="4">
    <source>
        <dbReference type="Google" id="ProtNLM"/>
    </source>
</evidence>
<comment type="caution">
    <text evidence="2">The sequence shown here is derived from an EMBL/GenBank/DDBJ whole genome shotgun (WGS) entry which is preliminary data.</text>
</comment>
<evidence type="ECO:0000256" key="1">
    <source>
        <dbReference type="SAM" id="SignalP"/>
    </source>
</evidence>
<keyword evidence="3" id="KW-1185">Reference proteome</keyword>
<reference evidence="2 3" key="1">
    <citation type="journal article" date="2015" name="BMC Genomics">
        <title>Gene expression during zombie ant biting behavior reflects the complexity underlying fungal parasitic behavioral manipulation.</title>
        <authorList>
            <person name="de Bekker C."/>
            <person name="Ohm R.A."/>
            <person name="Loreto R.G."/>
            <person name="Sebastian A."/>
            <person name="Albert I."/>
            <person name="Merrow M."/>
            <person name="Brachmann A."/>
            <person name="Hughes D.P."/>
        </authorList>
    </citation>
    <scope>NUCLEOTIDE SEQUENCE [LARGE SCALE GENOMIC DNA]</scope>
    <source>
        <strain evidence="2 3">SC16a</strain>
    </source>
</reference>
<evidence type="ECO:0000313" key="2">
    <source>
        <dbReference type="EMBL" id="PFH59418.1"/>
    </source>
</evidence>
<dbReference type="OrthoDB" id="4928099at2759"/>
<feature type="chain" id="PRO_5012247825" description="Extracellular membrane protein CFEM domain-containing protein" evidence="1">
    <location>
        <begin position="16"/>
        <end position="271"/>
    </location>
</feature>
<sequence length="271" mass="26822">MKYALVLLSSGLALAAPQAATEACAQECYKVSATETSCSEGKSLFEHRDCMCSADGFFKEWVACRICLRDTKKEINKDEFQAYSSVLNTASGNLCIPSPTASFQALFTEASARRNVQPEAGLPSSVAAAMTTAVQAARAAATAAAEAGVRADGVYANAAAKAEAEAEVAGLSGATAKANAEAQAEAAGGYAAAGAVASAEANGVIAATSTYKTWAPGAASSTAAARTSLSSGRANNSTNPSSVPVSGASAGFVAKGLVMAVVGAAGAALAL</sequence>
<organism evidence="2 3">
    <name type="scientific">Ophiocordyceps unilateralis</name>
    <name type="common">Zombie-ant fungus</name>
    <name type="synonym">Torrubia unilateralis</name>
    <dbReference type="NCBI Taxonomy" id="268505"/>
    <lineage>
        <taxon>Eukaryota</taxon>
        <taxon>Fungi</taxon>
        <taxon>Dikarya</taxon>
        <taxon>Ascomycota</taxon>
        <taxon>Pezizomycotina</taxon>
        <taxon>Sordariomycetes</taxon>
        <taxon>Hypocreomycetidae</taxon>
        <taxon>Hypocreales</taxon>
        <taxon>Ophiocordycipitaceae</taxon>
        <taxon>Ophiocordyceps</taxon>
    </lineage>
</organism>
<dbReference type="Proteomes" id="UP000037136">
    <property type="component" value="Unassembled WGS sequence"/>
</dbReference>
<dbReference type="EMBL" id="LAZP02000201">
    <property type="protein sequence ID" value="PFH59418.1"/>
    <property type="molecule type" value="Genomic_DNA"/>
</dbReference>
<protein>
    <recommendedName>
        <fullName evidence="4">Extracellular membrane protein CFEM domain-containing protein</fullName>
    </recommendedName>
</protein>